<keyword evidence="4" id="KW-0547">Nucleotide-binding</keyword>
<dbReference type="GO" id="GO:0005524">
    <property type="term" value="F:ATP binding"/>
    <property type="evidence" value="ECO:0007669"/>
    <property type="project" value="UniProtKB-KW"/>
</dbReference>
<evidence type="ECO:0000256" key="3">
    <source>
        <dbReference type="ARBA" id="ARBA00022490"/>
    </source>
</evidence>
<dbReference type="NCBIfam" id="TIGR02640">
    <property type="entry name" value="gas_vesic_GvpN"/>
    <property type="match status" value="1"/>
</dbReference>
<protein>
    <submittedName>
        <fullName evidence="11">Gas vesicle protein GvpN</fullName>
    </submittedName>
</protein>
<dbReference type="GO" id="GO:0016887">
    <property type="term" value="F:ATP hydrolysis activity"/>
    <property type="evidence" value="ECO:0007669"/>
    <property type="project" value="InterPro"/>
</dbReference>
<dbReference type="InterPro" id="IPR050764">
    <property type="entry name" value="CbbQ/NirQ/NorQ/GpvN"/>
</dbReference>
<feature type="domain" description="AAA+ ATPase" evidence="10">
    <location>
        <begin position="31"/>
        <end position="199"/>
    </location>
</feature>
<evidence type="ECO:0000256" key="5">
    <source>
        <dbReference type="ARBA" id="ARBA00022801"/>
    </source>
</evidence>
<keyword evidence="12" id="KW-1185">Reference proteome</keyword>
<dbReference type="PANTHER" id="PTHR42759">
    <property type="entry name" value="MOXR FAMILY PROTEIN"/>
    <property type="match status" value="1"/>
</dbReference>
<dbReference type="GO" id="GO:0005737">
    <property type="term" value="C:cytoplasm"/>
    <property type="evidence" value="ECO:0007669"/>
    <property type="project" value="UniProtKB-SubCell"/>
</dbReference>
<sequence length="297" mass="34166">MKLENVDLKQPFVETEYIKNIAKRAMLYLNTGYAIHFKGPSGTGKTSLAMYIAKRMDKPYQIIFGNEEFGRTDLIGGNFGVTKKIVQDNYVHSVMKHQIDYNQKWIDGRLLNACKTGATLIYDEFTRSRAEANNVLLSILEEGVVEVPLNREKTRFVKVHPDFRIIFTSNPEEYSGIYKAQDALKSRMITIDLDFPDVDTELEIVLKNTEVDKRTAQYIVDVVRNFRESSSSKFHPTIRSSIMIANIMKMNKINLSKDKELEIKIFEDILLSESSNSQVSLEEKKKAKVLLEQITYN</sequence>
<evidence type="ECO:0000259" key="10">
    <source>
        <dbReference type="SMART" id="SM00382"/>
    </source>
</evidence>
<dbReference type="GO" id="GO:0031412">
    <property type="term" value="P:gas vesicle organization"/>
    <property type="evidence" value="ECO:0007669"/>
    <property type="project" value="InterPro"/>
</dbReference>
<dbReference type="Proteomes" id="UP000294919">
    <property type="component" value="Unassembled WGS sequence"/>
</dbReference>
<evidence type="ECO:0000256" key="2">
    <source>
        <dbReference type="ARBA" id="ARBA00009417"/>
    </source>
</evidence>
<dbReference type="InterPro" id="IPR013462">
    <property type="entry name" value="Gas-vesicle_GvpN"/>
</dbReference>
<evidence type="ECO:0000256" key="6">
    <source>
        <dbReference type="ARBA" id="ARBA00022840"/>
    </source>
</evidence>
<evidence type="ECO:0000256" key="7">
    <source>
        <dbReference type="ARBA" id="ARBA00022987"/>
    </source>
</evidence>
<keyword evidence="5" id="KW-0378">Hydrolase</keyword>
<dbReference type="InterPro" id="IPR027417">
    <property type="entry name" value="P-loop_NTPase"/>
</dbReference>
<comment type="subcellular location">
    <subcellularLocation>
        <location evidence="1">Cytoplasm</location>
    </subcellularLocation>
    <subcellularLocation>
        <location evidence="8">Gas vesicle</location>
    </subcellularLocation>
</comment>
<keyword evidence="7" id="KW-0304">Gas vesicle</keyword>
<evidence type="ECO:0000256" key="1">
    <source>
        <dbReference type="ARBA" id="ARBA00004496"/>
    </source>
</evidence>
<organism evidence="11 12">
    <name type="scientific">Marinisporobacter balticus</name>
    <dbReference type="NCBI Taxonomy" id="2018667"/>
    <lineage>
        <taxon>Bacteria</taxon>
        <taxon>Bacillati</taxon>
        <taxon>Bacillota</taxon>
        <taxon>Clostridia</taxon>
        <taxon>Peptostreptococcales</taxon>
        <taxon>Thermotaleaceae</taxon>
        <taxon>Marinisporobacter</taxon>
    </lineage>
</organism>
<dbReference type="CDD" id="cd00009">
    <property type="entry name" value="AAA"/>
    <property type="match status" value="1"/>
</dbReference>
<dbReference type="InterPro" id="IPR011704">
    <property type="entry name" value="ATPase_dyneun-rel_AAA"/>
</dbReference>
<keyword evidence="3" id="KW-0963">Cytoplasm</keyword>
<dbReference type="Pfam" id="PF07728">
    <property type="entry name" value="AAA_5"/>
    <property type="match status" value="1"/>
</dbReference>
<dbReference type="Gene3D" id="3.40.50.300">
    <property type="entry name" value="P-loop containing nucleotide triphosphate hydrolases"/>
    <property type="match status" value="1"/>
</dbReference>
<dbReference type="GO" id="GO:0031411">
    <property type="term" value="C:gas vesicle"/>
    <property type="evidence" value="ECO:0007669"/>
    <property type="project" value="UniProtKB-SubCell"/>
</dbReference>
<evidence type="ECO:0000256" key="9">
    <source>
        <dbReference type="ARBA" id="ARBA00049360"/>
    </source>
</evidence>
<gene>
    <name evidence="11" type="ORF">EV214_1054</name>
</gene>
<name>A0A4R2L5J6_9FIRM</name>
<dbReference type="SMART" id="SM00382">
    <property type="entry name" value="AAA"/>
    <property type="match status" value="1"/>
</dbReference>
<dbReference type="InterPro" id="IPR003593">
    <property type="entry name" value="AAA+_ATPase"/>
</dbReference>
<dbReference type="RefSeq" id="WP_165916251.1">
    <property type="nucleotide sequence ID" value="NZ_SLWV01000005.1"/>
</dbReference>
<keyword evidence="6" id="KW-0067">ATP-binding</keyword>
<accession>A0A4R2L5J6</accession>
<evidence type="ECO:0000313" key="11">
    <source>
        <dbReference type="EMBL" id="TCO77908.1"/>
    </source>
</evidence>
<proteinExistence type="inferred from homology"/>
<reference evidence="11 12" key="1">
    <citation type="submission" date="2019-03" db="EMBL/GenBank/DDBJ databases">
        <title>Genomic Encyclopedia of Type Strains, Phase IV (KMG-IV): sequencing the most valuable type-strain genomes for metagenomic binning, comparative biology and taxonomic classification.</title>
        <authorList>
            <person name="Goeker M."/>
        </authorList>
    </citation>
    <scope>NUCLEOTIDE SEQUENCE [LARGE SCALE GENOMIC DNA]</scope>
    <source>
        <strain evidence="11 12">DSM 102940</strain>
    </source>
</reference>
<dbReference type="SUPFAM" id="SSF52540">
    <property type="entry name" value="P-loop containing nucleoside triphosphate hydrolases"/>
    <property type="match status" value="1"/>
</dbReference>
<evidence type="ECO:0000313" key="12">
    <source>
        <dbReference type="Proteomes" id="UP000294919"/>
    </source>
</evidence>
<comment type="caution">
    <text evidence="11">The sequence shown here is derived from an EMBL/GenBank/DDBJ whole genome shotgun (WGS) entry which is preliminary data.</text>
</comment>
<evidence type="ECO:0000256" key="4">
    <source>
        <dbReference type="ARBA" id="ARBA00022741"/>
    </source>
</evidence>
<dbReference type="PANTHER" id="PTHR42759:SF1">
    <property type="entry name" value="MAGNESIUM-CHELATASE SUBUNIT CHLD"/>
    <property type="match status" value="1"/>
</dbReference>
<dbReference type="AlphaFoldDB" id="A0A4R2L5J6"/>
<comment type="similarity">
    <text evidence="2">Belongs to the CbbQ/NirQ/NorQ/GpvN family.</text>
</comment>
<evidence type="ECO:0000256" key="8">
    <source>
        <dbReference type="ARBA" id="ARBA00035108"/>
    </source>
</evidence>
<comment type="catalytic activity">
    <reaction evidence="9">
        <text>ATP + H2O = ADP + phosphate + H(+)</text>
        <dbReference type="Rhea" id="RHEA:13065"/>
        <dbReference type="ChEBI" id="CHEBI:15377"/>
        <dbReference type="ChEBI" id="CHEBI:15378"/>
        <dbReference type="ChEBI" id="CHEBI:30616"/>
        <dbReference type="ChEBI" id="CHEBI:43474"/>
        <dbReference type="ChEBI" id="CHEBI:456216"/>
    </reaction>
</comment>
<dbReference type="EMBL" id="SLWV01000005">
    <property type="protein sequence ID" value="TCO77908.1"/>
    <property type="molecule type" value="Genomic_DNA"/>
</dbReference>